<evidence type="ECO:0008006" key="3">
    <source>
        <dbReference type="Google" id="ProtNLM"/>
    </source>
</evidence>
<organism evidence="1 2">
    <name type="scientific">Achromobacter insuavis</name>
    <dbReference type="NCBI Taxonomy" id="1287735"/>
    <lineage>
        <taxon>Bacteria</taxon>
        <taxon>Pseudomonadati</taxon>
        <taxon>Pseudomonadota</taxon>
        <taxon>Betaproteobacteria</taxon>
        <taxon>Burkholderiales</taxon>
        <taxon>Alcaligenaceae</taxon>
        <taxon>Achromobacter</taxon>
    </lineage>
</organism>
<dbReference type="NCBIfam" id="NF041856">
    <property type="entry name" value="CrpP_rel_fam"/>
    <property type="match status" value="1"/>
</dbReference>
<sequence>MREDLRKLGADAARQGLGLLDCPYFRAGAMPAHTGESISEWSRCVQAWEMGWREATAQRLARCDRAAMLGALTHNH</sequence>
<dbReference type="InterPro" id="IPR049847">
    <property type="entry name" value="CrpP-rel"/>
</dbReference>
<dbReference type="Proteomes" id="UP000507979">
    <property type="component" value="Unassembled WGS sequence"/>
</dbReference>
<dbReference type="RefSeq" id="WP_156333165.1">
    <property type="nucleotide sequence ID" value="NZ_CADIJR010000015.1"/>
</dbReference>
<evidence type="ECO:0000313" key="2">
    <source>
        <dbReference type="Proteomes" id="UP000507979"/>
    </source>
</evidence>
<gene>
    <name evidence="1" type="ORF">LMG26845_02108</name>
</gene>
<evidence type="ECO:0000313" key="1">
    <source>
        <dbReference type="EMBL" id="CAB3641748.1"/>
    </source>
</evidence>
<keyword evidence="2" id="KW-1185">Reference proteome</keyword>
<name>A0A6J5HSK3_9BURK</name>
<proteinExistence type="predicted"/>
<accession>A0A6J5HSK3</accession>
<dbReference type="EMBL" id="CADIJR010000015">
    <property type="protein sequence ID" value="CAB3641748.1"/>
    <property type="molecule type" value="Genomic_DNA"/>
</dbReference>
<protein>
    <recommendedName>
        <fullName evidence="3">Ribosome modulation factor</fullName>
    </recommendedName>
</protein>
<dbReference type="AlphaFoldDB" id="A0A6J5HSK3"/>
<dbReference type="GeneID" id="92897961"/>
<reference evidence="1 2" key="1">
    <citation type="submission" date="2020-04" db="EMBL/GenBank/DDBJ databases">
        <authorList>
            <person name="De Canck E."/>
        </authorList>
    </citation>
    <scope>NUCLEOTIDE SEQUENCE [LARGE SCALE GENOMIC DNA]</scope>
    <source>
        <strain evidence="1 2">LMG 26845</strain>
    </source>
</reference>